<evidence type="ECO:0000256" key="5">
    <source>
        <dbReference type="HAMAP-Rule" id="MF_00320"/>
    </source>
</evidence>
<evidence type="ECO:0000256" key="1">
    <source>
        <dbReference type="ARBA" id="ARBA00022478"/>
    </source>
</evidence>
<feature type="binding site" evidence="5">
    <location>
        <position position="209"/>
    </location>
    <ligand>
        <name>[3Fe-4S] cluster</name>
        <dbReference type="ChEBI" id="CHEBI:21137"/>
    </ligand>
</feature>
<dbReference type="CDD" id="cd07030">
    <property type="entry name" value="RNAP_D"/>
    <property type="match status" value="1"/>
</dbReference>
<name>A0A8J8B4Y5_9EURY</name>
<dbReference type="GO" id="GO:0000428">
    <property type="term" value="C:DNA-directed RNA polymerase complex"/>
    <property type="evidence" value="ECO:0007669"/>
    <property type="project" value="UniProtKB-KW"/>
</dbReference>
<dbReference type="Proteomes" id="UP000730161">
    <property type="component" value="Unassembled WGS sequence"/>
</dbReference>
<dbReference type="InterPro" id="IPR036643">
    <property type="entry name" value="RNApol_insert_sf"/>
</dbReference>
<protein>
    <recommendedName>
        <fullName evidence="5">DNA-directed RNA polymerase subunit Rpo3</fullName>
        <ecNumber evidence="5">2.7.7.6</ecNumber>
    </recommendedName>
    <alternativeName>
        <fullName evidence="5">DNA-directed RNA polymerase subunit D</fullName>
    </alternativeName>
</protein>
<keyword evidence="5" id="KW-0479">Metal-binding</keyword>
<keyword evidence="5" id="KW-0003">3Fe-4S</keyword>
<dbReference type="PANTHER" id="PTHR11800:SF2">
    <property type="entry name" value="DNA-DIRECTED RNA POLYMERASE II SUBUNIT RPB3"/>
    <property type="match status" value="1"/>
</dbReference>
<reference evidence="7" key="1">
    <citation type="submission" date="2014-12" db="EMBL/GenBank/DDBJ databases">
        <authorList>
            <person name="Huang H.-H."/>
            <person name="Chen S.-C."/>
            <person name="Lai M.-C."/>
        </authorList>
    </citation>
    <scope>NUCLEOTIDE SEQUENCE</scope>
    <source>
        <strain evidence="7">K1F9705b</strain>
    </source>
</reference>
<accession>A0A8J8B4Y5</accession>
<feature type="binding site" evidence="5">
    <location>
        <position position="203"/>
    </location>
    <ligand>
        <name>[3Fe-4S] cluster</name>
        <dbReference type="ChEBI" id="CHEBI:21137"/>
    </ligand>
</feature>
<dbReference type="GO" id="GO:0006351">
    <property type="term" value="P:DNA-templated transcription"/>
    <property type="evidence" value="ECO:0007669"/>
    <property type="project" value="UniProtKB-UniRule"/>
</dbReference>
<dbReference type="InterPro" id="IPR011263">
    <property type="entry name" value="DNA-dir_RNA_pol_RpoA/D/Rpb3"/>
</dbReference>
<dbReference type="GO" id="GO:0046872">
    <property type="term" value="F:metal ion binding"/>
    <property type="evidence" value="ECO:0007669"/>
    <property type="project" value="UniProtKB-KW"/>
</dbReference>
<dbReference type="OrthoDB" id="84933at2157"/>
<dbReference type="PROSITE" id="PS00198">
    <property type="entry name" value="4FE4S_FER_1"/>
    <property type="match status" value="1"/>
</dbReference>
<comment type="subcellular location">
    <subcellularLocation>
        <location evidence="5">Cytoplasm</location>
    </subcellularLocation>
</comment>
<evidence type="ECO:0000256" key="2">
    <source>
        <dbReference type="ARBA" id="ARBA00022490"/>
    </source>
</evidence>
<dbReference type="InterPro" id="IPR011262">
    <property type="entry name" value="DNA-dir_RNA_pol_insert"/>
</dbReference>
<dbReference type="PANTHER" id="PTHR11800">
    <property type="entry name" value="DNA-DIRECTED RNA POLYMERASE"/>
    <property type="match status" value="1"/>
</dbReference>
<dbReference type="GO" id="GO:0051538">
    <property type="term" value="F:3 iron, 4 sulfur cluster binding"/>
    <property type="evidence" value="ECO:0007669"/>
    <property type="project" value="UniProtKB-KW"/>
</dbReference>
<dbReference type="InterPro" id="IPR022842">
    <property type="entry name" value="RNAP_Rpo3/Rpb3/RPAC1"/>
</dbReference>
<comment type="cofactor">
    <cofactor evidence="5">
        <name>[3Fe-4S] cluster</name>
        <dbReference type="ChEBI" id="CHEBI:21137"/>
    </cofactor>
    <text evidence="5">Binds 1 [3Fe-4S] cluster.</text>
</comment>
<dbReference type="NCBIfam" id="NF001988">
    <property type="entry name" value="PRK00783.1"/>
    <property type="match status" value="1"/>
</dbReference>
<comment type="similarity">
    <text evidence="4 5">Belongs to the archaeal Rpo3/eukaryotic RPB3 RNA polymerase subunit family.</text>
</comment>
<dbReference type="InterPro" id="IPR050518">
    <property type="entry name" value="Rpo3/RPB3_RNA_Pol_subunit"/>
</dbReference>
<comment type="catalytic activity">
    <reaction evidence="5">
        <text>RNA(n) + a ribonucleoside 5'-triphosphate = RNA(n+1) + diphosphate</text>
        <dbReference type="Rhea" id="RHEA:21248"/>
        <dbReference type="Rhea" id="RHEA-COMP:14527"/>
        <dbReference type="Rhea" id="RHEA-COMP:17342"/>
        <dbReference type="ChEBI" id="CHEBI:33019"/>
        <dbReference type="ChEBI" id="CHEBI:61557"/>
        <dbReference type="ChEBI" id="CHEBI:140395"/>
        <dbReference type="EC" id="2.7.7.6"/>
    </reaction>
</comment>
<dbReference type="InterPro" id="IPR036603">
    <property type="entry name" value="RBP11-like"/>
</dbReference>
<dbReference type="GO" id="GO:0003899">
    <property type="term" value="F:DNA-directed RNA polymerase activity"/>
    <property type="evidence" value="ECO:0007669"/>
    <property type="project" value="UniProtKB-UniRule"/>
</dbReference>
<dbReference type="SUPFAM" id="SSF56553">
    <property type="entry name" value="Insert subdomain of RNA polymerase alpha subunit"/>
    <property type="match status" value="1"/>
</dbReference>
<dbReference type="Pfam" id="PF01000">
    <property type="entry name" value="RNA_pol_A_bac"/>
    <property type="match status" value="1"/>
</dbReference>
<comment type="subunit">
    <text evidence="5">Part of the RNA polymerase complex.</text>
</comment>
<evidence type="ECO:0000256" key="3">
    <source>
        <dbReference type="ARBA" id="ARBA00023163"/>
    </source>
</evidence>
<proteinExistence type="inferred from homology"/>
<dbReference type="RefSeq" id="WP_211530143.1">
    <property type="nucleotide sequence ID" value="NZ_JWHL01000003.1"/>
</dbReference>
<gene>
    <name evidence="5" type="primary">rpo3</name>
    <name evidence="5" type="synonym">rpoD</name>
    <name evidence="7" type="ORF">RJ53_02935</name>
</gene>
<feature type="domain" description="4Fe-4S ferredoxin-type" evidence="6">
    <location>
        <begin position="161"/>
        <end position="191"/>
    </location>
</feature>
<keyword evidence="2 5" id="KW-0963">Cytoplasm</keyword>
<keyword evidence="5" id="KW-0548">Nucleotidyltransferase</keyword>
<dbReference type="EC" id="2.7.7.6" evidence="5"/>
<keyword evidence="1 5" id="KW-0240">DNA-directed RNA polymerase</keyword>
<keyword evidence="5" id="KW-0808">Transferase</keyword>
<evidence type="ECO:0000313" key="8">
    <source>
        <dbReference type="Proteomes" id="UP000730161"/>
    </source>
</evidence>
<dbReference type="InterPro" id="IPR017900">
    <property type="entry name" value="4Fe4S_Fe_S_CS"/>
</dbReference>
<dbReference type="HAMAP" id="MF_00320">
    <property type="entry name" value="RNApol_arch_Rpo3"/>
    <property type="match status" value="1"/>
</dbReference>
<comment type="caution">
    <text evidence="7">The sequence shown here is derived from an EMBL/GenBank/DDBJ whole genome shotgun (WGS) entry which is preliminary data.</text>
</comment>
<dbReference type="EMBL" id="JWHL01000003">
    <property type="protein sequence ID" value="MBR1368514.1"/>
    <property type="molecule type" value="Genomic_DNA"/>
</dbReference>
<dbReference type="GO" id="GO:0003677">
    <property type="term" value="F:DNA binding"/>
    <property type="evidence" value="ECO:0007669"/>
    <property type="project" value="UniProtKB-UniRule"/>
</dbReference>
<keyword evidence="5" id="KW-0411">Iron-sulfur</keyword>
<sequence length="275" mass="30199">MEIVFGRLDERVAQFTLSSSSVAFANSLRRAMMGEVPTLAIEDIRIYDNTSVLFDEMLAHRIGMIPLKTDLSRFVRKEDCTCEGAGCPHCQVTFTITIEGPTTVFSGDMISDDPMTGPVEANIPIVKLWEDQKLVLEAVAVLNIGTEHAKWQPTIACGYKEYPVIEITDQCDGCGMCVDECPRNVLEVKGQTVRVVDGKLEACSLCRLCEKACIGTGIGEESAIKIDTDETKFLFVVEGDGSLSAQQIVEEGLRYIRSRSDTLVEALQEISTEGL</sequence>
<dbReference type="SUPFAM" id="SSF55257">
    <property type="entry name" value="RBP11-like subunits of RNA polymerase"/>
    <property type="match status" value="1"/>
</dbReference>
<dbReference type="Pfam" id="PF00037">
    <property type="entry name" value="Fer4"/>
    <property type="match status" value="1"/>
</dbReference>
<dbReference type="AlphaFoldDB" id="A0A8J8B4Y5"/>
<dbReference type="SMART" id="SM00662">
    <property type="entry name" value="RPOLD"/>
    <property type="match status" value="1"/>
</dbReference>
<dbReference type="Gene3D" id="2.170.120.12">
    <property type="entry name" value="DNA-directed RNA polymerase, insert domain"/>
    <property type="match status" value="1"/>
</dbReference>
<comment type="function">
    <text evidence="5">DNA-dependent RNA polymerase (RNAP) catalyzes the transcription of DNA into RNA using the four ribonucleoside triphosphates as substrates.</text>
</comment>
<dbReference type="PROSITE" id="PS51379">
    <property type="entry name" value="4FE4S_FER_2"/>
    <property type="match status" value="1"/>
</dbReference>
<dbReference type="GO" id="GO:0016491">
    <property type="term" value="F:oxidoreductase activity"/>
    <property type="evidence" value="ECO:0007669"/>
    <property type="project" value="UniProtKB-ARBA"/>
</dbReference>
<organism evidence="7 8">
    <name type="scientific">Methanocalculus chunghsingensis</name>
    <dbReference type="NCBI Taxonomy" id="156457"/>
    <lineage>
        <taxon>Archaea</taxon>
        <taxon>Methanobacteriati</taxon>
        <taxon>Methanobacteriota</taxon>
        <taxon>Stenosarchaea group</taxon>
        <taxon>Methanomicrobia</taxon>
        <taxon>Methanomicrobiales</taxon>
        <taxon>Methanocalculaceae</taxon>
        <taxon>Methanocalculus</taxon>
    </lineage>
</organism>
<feature type="binding site" evidence="5">
    <location>
        <position position="206"/>
    </location>
    <ligand>
        <name>[3Fe-4S] cluster</name>
        <dbReference type="ChEBI" id="CHEBI:21137"/>
    </ligand>
</feature>
<dbReference type="Gene3D" id="3.30.1360.10">
    <property type="entry name" value="RNA polymerase, RBP11-like subunit"/>
    <property type="match status" value="1"/>
</dbReference>
<evidence type="ECO:0000313" key="7">
    <source>
        <dbReference type="EMBL" id="MBR1368514.1"/>
    </source>
</evidence>
<dbReference type="GO" id="GO:0005737">
    <property type="term" value="C:cytoplasm"/>
    <property type="evidence" value="ECO:0007669"/>
    <property type="project" value="UniProtKB-SubCell"/>
</dbReference>
<evidence type="ECO:0000256" key="4">
    <source>
        <dbReference type="ARBA" id="ARBA00025804"/>
    </source>
</evidence>
<dbReference type="Pfam" id="PF01193">
    <property type="entry name" value="RNA_pol_L"/>
    <property type="match status" value="1"/>
</dbReference>
<dbReference type="InterPro" id="IPR017896">
    <property type="entry name" value="4Fe4S_Fe-S-bd"/>
</dbReference>
<keyword evidence="3 5" id="KW-0804">Transcription</keyword>
<keyword evidence="5" id="KW-0408">Iron</keyword>
<dbReference type="Gene3D" id="3.30.70.3110">
    <property type="match status" value="1"/>
</dbReference>
<evidence type="ECO:0000259" key="6">
    <source>
        <dbReference type="PROSITE" id="PS51379"/>
    </source>
</evidence>
<dbReference type="GO" id="GO:0046983">
    <property type="term" value="F:protein dimerization activity"/>
    <property type="evidence" value="ECO:0007669"/>
    <property type="project" value="InterPro"/>
</dbReference>
<keyword evidence="8" id="KW-1185">Reference proteome</keyword>